<dbReference type="InterPro" id="IPR036249">
    <property type="entry name" value="Thioredoxin-like_sf"/>
</dbReference>
<dbReference type="EMBL" id="FQUS01000026">
    <property type="protein sequence ID" value="SHG36993.1"/>
    <property type="molecule type" value="Genomic_DNA"/>
</dbReference>
<reference evidence="2 3" key="1">
    <citation type="submission" date="2016-11" db="EMBL/GenBank/DDBJ databases">
        <authorList>
            <person name="Jaros S."/>
            <person name="Januszkiewicz K."/>
            <person name="Wedrychowicz H."/>
        </authorList>
    </citation>
    <scope>NUCLEOTIDE SEQUENCE [LARGE SCALE GENOMIC DNA]</scope>
    <source>
        <strain evidence="2 3">DSM 21986</strain>
    </source>
</reference>
<dbReference type="Gene3D" id="3.40.30.10">
    <property type="entry name" value="Glutaredoxin"/>
    <property type="match status" value="1"/>
</dbReference>
<proteinExistence type="predicted"/>
<sequence length="80" mass="9209">MNVLIIATENCNHRPLVEERLKKMNIPYEVRFIDKHPELVKKFDVSSSPNIIVDEEVIFRGDCGQPLPTEGELKALFSKK</sequence>
<accession>A0A1M5JAD5</accession>
<dbReference type="InterPro" id="IPR012336">
    <property type="entry name" value="Thioredoxin-like_fold"/>
</dbReference>
<dbReference type="STRING" id="1194090.SAMN05443144_12619"/>
<name>A0A1M5JAD5_9BACT</name>
<evidence type="ECO:0000313" key="3">
    <source>
        <dbReference type="Proteomes" id="UP000184041"/>
    </source>
</evidence>
<evidence type="ECO:0000313" key="2">
    <source>
        <dbReference type="EMBL" id="SHG36993.1"/>
    </source>
</evidence>
<evidence type="ECO:0000259" key="1">
    <source>
        <dbReference type="Pfam" id="PF13192"/>
    </source>
</evidence>
<dbReference type="SUPFAM" id="SSF52833">
    <property type="entry name" value="Thioredoxin-like"/>
    <property type="match status" value="1"/>
</dbReference>
<dbReference type="PROSITE" id="PS51354">
    <property type="entry name" value="GLUTAREDOXIN_2"/>
    <property type="match status" value="1"/>
</dbReference>
<keyword evidence="3" id="KW-1185">Reference proteome</keyword>
<gene>
    <name evidence="2" type="ORF">SAMN05443144_12619</name>
</gene>
<protein>
    <submittedName>
        <fullName evidence="2">Thioredoxin domain-containing protein</fullName>
    </submittedName>
</protein>
<dbReference type="AlphaFoldDB" id="A0A1M5JAD5"/>
<feature type="domain" description="Thioredoxin-like fold" evidence="1">
    <location>
        <begin position="8"/>
        <end position="76"/>
    </location>
</feature>
<dbReference type="OrthoDB" id="8564041at2"/>
<dbReference type="Pfam" id="PF13192">
    <property type="entry name" value="Thioredoxin_3"/>
    <property type="match status" value="1"/>
</dbReference>
<organism evidence="2 3">
    <name type="scientific">Fodinibius roseus</name>
    <dbReference type="NCBI Taxonomy" id="1194090"/>
    <lineage>
        <taxon>Bacteria</taxon>
        <taxon>Pseudomonadati</taxon>
        <taxon>Balneolota</taxon>
        <taxon>Balneolia</taxon>
        <taxon>Balneolales</taxon>
        <taxon>Balneolaceae</taxon>
        <taxon>Fodinibius</taxon>
    </lineage>
</organism>
<dbReference type="RefSeq" id="WP_073067733.1">
    <property type="nucleotide sequence ID" value="NZ_FQUS01000026.1"/>
</dbReference>
<dbReference type="Proteomes" id="UP000184041">
    <property type="component" value="Unassembled WGS sequence"/>
</dbReference>